<dbReference type="GeneID" id="40078974"/>
<name>A0A0U4IKG6_9CAUD</name>
<protein>
    <submittedName>
        <fullName evidence="2">Uncharacterized protein</fullName>
    </submittedName>
</protein>
<feature type="compositionally biased region" description="Polar residues" evidence="1">
    <location>
        <begin position="154"/>
        <end position="163"/>
    </location>
</feature>
<dbReference type="Proteomes" id="UP000222527">
    <property type="component" value="Segment"/>
</dbReference>
<dbReference type="OrthoDB" id="18719at10239"/>
<proteinExistence type="predicted"/>
<evidence type="ECO:0000313" key="3">
    <source>
        <dbReference type="Proteomes" id="UP000222527"/>
    </source>
</evidence>
<sequence>MLTIKLPAIEGYDEASSRFVNTEPELILELEHSLVSLSKWEEIWEIPFLSKDEKTSEQVLSYIECMLLTPKVPPGVFERFNDEHFKQINDYIEAKRTATWFGDTPGSKPSTTNQAKITAEVIYSWMITHRIPPEYAHWHLRKLITLIEVMNRQNAPQKSNMSKSEMLAERARLNAERRKQFNSAG</sequence>
<evidence type="ECO:0000313" key="2">
    <source>
        <dbReference type="EMBL" id="ALY08703.1"/>
    </source>
</evidence>
<dbReference type="EMBL" id="KU160642">
    <property type="protein sequence ID" value="ALY08703.1"/>
    <property type="molecule type" value="Genomic_DNA"/>
</dbReference>
<dbReference type="KEGG" id="vg:40078974"/>
<dbReference type="RefSeq" id="YP_009603105.1">
    <property type="nucleotide sequence ID" value="NC_041948.1"/>
</dbReference>
<evidence type="ECO:0000256" key="1">
    <source>
        <dbReference type="SAM" id="MobiDB-lite"/>
    </source>
</evidence>
<organism evidence="2 3">
    <name type="scientific">Arthrobacter phage Circum</name>
    <dbReference type="NCBI Taxonomy" id="1772295"/>
    <lineage>
        <taxon>Viruses</taxon>
        <taxon>Duplodnaviria</taxon>
        <taxon>Heunggongvirae</taxon>
        <taxon>Uroviricota</taxon>
        <taxon>Caudoviricetes</taxon>
        <taxon>Mudcatvirus</taxon>
        <taxon>Mudcatvirus circum</taxon>
    </lineage>
</organism>
<feature type="compositionally biased region" description="Basic and acidic residues" evidence="1">
    <location>
        <begin position="166"/>
        <end position="179"/>
    </location>
</feature>
<keyword evidence="3" id="KW-1185">Reference proteome</keyword>
<gene>
    <name evidence="2" type="primary">16</name>
    <name evidence="2" type="ORF">CIRCUM_16</name>
</gene>
<feature type="region of interest" description="Disordered" evidence="1">
    <location>
        <begin position="154"/>
        <end position="185"/>
    </location>
</feature>
<accession>A0A0U4IKG6</accession>
<reference evidence="2 3" key="1">
    <citation type="submission" date="2015-11" db="EMBL/GenBank/DDBJ databases">
        <authorList>
            <person name="Aziz R.M."/>
            <person name="Carl E.L."/>
            <person name="Farooq M.A."/>
            <person name="Gal B."/>
            <person name="Garcia Martinez K."/>
            <person name="Mathew K.J."/>
            <person name="Obando D.J."/>
            <person name="Robinson K.M."/>
            <person name="Robinson M.D."/>
            <person name="Sanders L.M."/>
            <person name="Silva M.P."/>
            <person name="Tasnim L."/>
            <person name="Vo M."/>
            <person name="Vo Q.D."/>
            <person name="Simon S.E."/>
            <person name="Hughes L.E."/>
            <person name="Benjamin R.C."/>
            <person name="Bradley K.W."/>
            <person name="Asai D.J."/>
            <person name="Bowman C.A."/>
            <person name="Russell D.A."/>
            <person name="Pope W.H."/>
            <person name="Jacobs-Sera D."/>
            <person name="Hendrix R.W."/>
            <person name="Hatfull G.F."/>
        </authorList>
    </citation>
    <scope>NUCLEOTIDE SEQUENCE [LARGE SCALE GENOMIC DNA]</scope>
</reference>